<keyword evidence="2" id="KW-1133">Transmembrane helix</keyword>
<evidence type="ECO:0008006" key="5">
    <source>
        <dbReference type="Google" id="ProtNLM"/>
    </source>
</evidence>
<feature type="compositionally biased region" description="Basic and acidic residues" evidence="1">
    <location>
        <begin position="13"/>
        <end position="24"/>
    </location>
</feature>
<feature type="region of interest" description="Disordered" evidence="1">
    <location>
        <begin position="487"/>
        <end position="510"/>
    </location>
</feature>
<dbReference type="RefSeq" id="WP_338685985.1">
    <property type="nucleotide sequence ID" value="NZ_AP024702.1"/>
</dbReference>
<evidence type="ECO:0000313" key="4">
    <source>
        <dbReference type="Proteomes" id="UP001374893"/>
    </source>
</evidence>
<keyword evidence="4" id="KW-1185">Reference proteome</keyword>
<evidence type="ECO:0000256" key="2">
    <source>
        <dbReference type="SAM" id="Phobius"/>
    </source>
</evidence>
<evidence type="ECO:0000256" key="1">
    <source>
        <dbReference type="SAM" id="MobiDB-lite"/>
    </source>
</evidence>
<protein>
    <recommendedName>
        <fullName evidence="5">AsmA-like C-terminal domain-containing protein</fullName>
    </recommendedName>
</protein>
<gene>
    <name evidence="3" type="ORF">HAHE_33110</name>
</gene>
<organism evidence="3 4">
    <name type="scientific">Haloferula helveola</name>
    <dbReference type="NCBI Taxonomy" id="490095"/>
    <lineage>
        <taxon>Bacteria</taxon>
        <taxon>Pseudomonadati</taxon>
        <taxon>Verrucomicrobiota</taxon>
        <taxon>Verrucomicrobiia</taxon>
        <taxon>Verrucomicrobiales</taxon>
        <taxon>Verrucomicrobiaceae</taxon>
        <taxon>Haloferula</taxon>
    </lineage>
</organism>
<proteinExistence type="predicted"/>
<reference evidence="3 4" key="1">
    <citation type="submission" date="2021-06" db="EMBL/GenBank/DDBJ databases">
        <title>Complete genome of Haloferula helveola possessing various polysaccharide degrading enzymes.</title>
        <authorList>
            <person name="Takami H."/>
            <person name="Huang C."/>
            <person name="Hamasaki K."/>
        </authorList>
    </citation>
    <scope>NUCLEOTIDE SEQUENCE [LARGE SCALE GENOMIC DNA]</scope>
    <source>
        <strain evidence="3 4">CN-1</strain>
    </source>
</reference>
<feature type="compositionally biased region" description="Basic residues" evidence="1">
    <location>
        <begin position="43"/>
        <end position="53"/>
    </location>
</feature>
<feature type="region of interest" description="Disordered" evidence="1">
    <location>
        <begin position="1"/>
        <end position="61"/>
    </location>
</feature>
<accession>A0ABN6HC61</accession>
<keyword evidence="2" id="KW-0472">Membrane</keyword>
<feature type="transmembrane region" description="Helical" evidence="2">
    <location>
        <begin position="66"/>
        <end position="90"/>
    </location>
</feature>
<feature type="compositionally biased region" description="Basic and acidic residues" evidence="1">
    <location>
        <begin position="496"/>
        <end position="510"/>
    </location>
</feature>
<evidence type="ECO:0000313" key="3">
    <source>
        <dbReference type="EMBL" id="BCX49403.1"/>
    </source>
</evidence>
<keyword evidence="2" id="KW-0812">Transmembrane</keyword>
<dbReference type="Proteomes" id="UP001374893">
    <property type="component" value="Chromosome"/>
</dbReference>
<name>A0ABN6HC61_9BACT</name>
<sequence>MSDTEPDNYTVDDMMRRLRSRSEESSEGEPQLVTRADGSQVIKVKRRKRRSRQPHKEAEAKRRRRTLVVASLVTVAVMVIGLGGLAWVLYLNSGGYRDQVSARVAEWTGAEVEIRSFRATPVSAAADYIELNWPDTWPAAKLRVHHLHTDLMLSSHVTDVWSGQQLGGSSGELTLRAAPPGKVEVPASGTLPFRMPVSVGQLNVRFGDGERAAFAVYRAQATLGVADPEHPEPNIMLQDGTCQIKGWGRFDVNFASVKLGKGGPTLGSLQLSPDSEDSAEFQLFGEGFPPIRIHGGESEFRLAIREMPSLILFGPGLGALIEGTFETPSEDSTGRAFVDVSDISKLRIDAPLRSSRASVLKLYRFKMFDVLSQALDSPRFTQPSFGNESSLRVTRTADEVVLSDIDLEAEGMLRLRGEIREGAGGKLGGEIEIGLAESFIAVSTSRALPQVFNRLEGGYLWAKVQLSGTCKAPSDNLEELLKSALDSVPATSGGDRGLEDEFRDLTAPEN</sequence>
<dbReference type="EMBL" id="AP024702">
    <property type="protein sequence ID" value="BCX49403.1"/>
    <property type="molecule type" value="Genomic_DNA"/>
</dbReference>